<dbReference type="Gene3D" id="1.25.40.20">
    <property type="entry name" value="Ankyrin repeat-containing domain"/>
    <property type="match status" value="1"/>
</dbReference>
<reference evidence="7 8" key="1">
    <citation type="journal article" date="2018" name="BMC Genomics">
        <title>Genomic evidence for intraspecific hybridization in a clonal and extremely halotolerant yeast.</title>
        <authorList>
            <person name="Gostincar C."/>
            <person name="Stajich J.E."/>
            <person name="Zupancic J."/>
            <person name="Zalar P."/>
            <person name="Gunde-Cimerman N."/>
        </authorList>
    </citation>
    <scope>NUCLEOTIDE SEQUENCE [LARGE SCALE GENOMIC DNA]</scope>
    <source>
        <strain evidence="7 8">EXF-6656</strain>
    </source>
</reference>
<feature type="domain" description="SPT23/MGA2-like DNA-binding" evidence="6">
    <location>
        <begin position="320"/>
        <end position="506"/>
    </location>
</feature>
<dbReference type="Pfam" id="PF01833">
    <property type="entry name" value="TIG"/>
    <property type="match status" value="1"/>
</dbReference>
<feature type="compositionally biased region" description="Basic and acidic residues" evidence="4">
    <location>
        <begin position="424"/>
        <end position="442"/>
    </location>
</feature>
<dbReference type="PANTHER" id="PTHR24198">
    <property type="entry name" value="ANKYRIN REPEAT AND PROTEIN KINASE DOMAIN-CONTAINING PROTEIN"/>
    <property type="match status" value="1"/>
</dbReference>
<dbReference type="Proteomes" id="UP000281245">
    <property type="component" value="Unassembled WGS sequence"/>
</dbReference>
<feature type="region of interest" description="Disordered" evidence="4">
    <location>
        <begin position="666"/>
        <end position="795"/>
    </location>
</feature>
<feature type="region of interest" description="Disordered" evidence="4">
    <location>
        <begin position="43"/>
        <end position="124"/>
    </location>
</feature>
<dbReference type="Pfam" id="PF25603">
    <property type="entry name" value="SPT23_MGA2_DBD"/>
    <property type="match status" value="2"/>
</dbReference>
<evidence type="ECO:0000259" key="6">
    <source>
        <dbReference type="Pfam" id="PF25603"/>
    </source>
</evidence>
<dbReference type="InterPro" id="IPR057962">
    <property type="entry name" value="SPT23_MGA2_DBD"/>
</dbReference>
<evidence type="ECO:0000256" key="2">
    <source>
        <dbReference type="ARBA" id="ARBA00023043"/>
    </source>
</evidence>
<proteinExistence type="predicted"/>
<feature type="compositionally biased region" description="Polar residues" evidence="4">
    <location>
        <begin position="774"/>
        <end position="784"/>
    </location>
</feature>
<dbReference type="PROSITE" id="PS50297">
    <property type="entry name" value="ANK_REP_REGION"/>
    <property type="match status" value="2"/>
</dbReference>
<feature type="domain" description="IPT/TIG" evidence="5">
    <location>
        <begin position="915"/>
        <end position="988"/>
    </location>
</feature>
<evidence type="ECO:0000256" key="3">
    <source>
        <dbReference type="PROSITE-ProRule" id="PRU00023"/>
    </source>
</evidence>
<evidence type="ECO:0000313" key="8">
    <source>
        <dbReference type="Proteomes" id="UP000281245"/>
    </source>
</evidence>
<dbReference type="SUPFAM" id="SSF48403">
    <property type="entry name" value="Ankyrin repeat"/>
    <property type="match status" value="1"/>
</dbReference>
<dbReference type="InterPro" id="IPR002110">
    <property type="entry name" value="Ankyrin_rpt"/>
</dbReference>
<sequence>MPTRRVRNHPIMEDIDWSDPHFNTHSEFQDAMLGDSDSPFNAFNDFTNIPDQYGADGSSPGLALRTPAKTGPQHQQTPLGLTTGPSAESSSQDSASDSSSRRKRKVSESPISNPSTETGVKQEDTIMGMSATTVDSKIPQYTQAGVIDHQYPTRPMHELSLDQDNGMFDFNSAGSSPVAPRDYNAGMNLNRQVNVPASAAGGVGGYQQSPVQTINPGMFQLNASRDVSPTTNLGMLSNASPQAIFSSNSSTSEETYNGQQAYGGMVQNPAWNQDYNTQFASPGGALGFTPSPVVNGATPSMTSTRSSAQPAGATFGKSPLHIAPISTKSRVETQINVIMTLEKPPPGIEFVHLPLHTIAKSKLLAKEEYDQTKALELHTMLVCTSAMHSPANREKALRKAAAQNNLEIQRRAEQAREQAAADEAEGKQPEDPIKSVPEEDRAASGGEVRICANCIQRERKRAGRKKLKKEEEQQHWERFETERVVVFNSNEYLPLKSPEPVQQQSSGMQHQQDGFGTMLEGMAQQEKQNKEPYTPPEGSLQASAAMRIACYCRHQSEKEGFQVIFTLKDSSGNVVAQQMSDSILITDDHKTHPPAFGPTALAGGGEVFYQPGFAAVGASGMGGPGNMMAGLPQSHSMVDLQNHAYPFTSSRSTGNLQALGFGAQQQSFNPHSQSHQLSASGYSSQATSATMTPTSLSRPASRPASPTSAGQIGPNKKRKSSSFHRKVPSGLTMTPRVDTSQPPSAGMPSAMSNVTSPFSPTGDGGGGGFGQQGSYMTIPTNSGPAQYYGSGPPTPSENQSMFGGGFTQAQLEQHMARNQNAQAYFSHPSSAVPSRASSPVLQQSVPGRSGIAAYARQQSVHTPGGQVGGQTLQQQARQPLQSQMQQQYQQPAMQSQQGMSQGVGGAMDTDTSSPPTITKITPSDGPYVGGTEVSIYGYNFTNGTQVLFGDKLAVTVFYGPQALLATSPPSRPGGVNVTLVPPNASQSGQYQTPPSANRQIFTYTDHNPRMMEMALRYMSQQQTGNASGWGQLASQYATHFMNNNVGRAGIAGGQTGNVNGGGYEASEEKVLDVLDAAQGYGQGGDLDATSEEEGVTILHLAAAAGWLRVVSSLLRQGADADAVDKGEFTPLMHAALHGHINVMQVLLASGANANAKSRSSQTAYDLAPAEGKLFLRRMLSSGQNTGFPPNPFGSMRSGSYAECQPHSASSSRRPSAFWMDSTAIAPARPARPDSGPQDALQKLAGWSSFSAGRPHLPSATHAYSDYLPVGMEDVDWSHSQPLVGTSHTAAAVDESFASDRLGASIFNQPSAFYERSEPADSYAPMPNMPENLWLTASA</sequence>
<keyword evidence="1" id="KW-0677">Repeat</keyword>
<protein>
    <submittedName>
        <fullName evidence="7">Uncharacterized protein</fullName>
    </submittedName>
</protein>
<feature type="region of interest" description="Disordered" evidence="4">
    <location>
        <begin position="1185"/>
        <end position="1215"/>
    </location>
</feature>
<feature type="region of interest" description="Disordered" evidence="4">
    <location>
        <begin position="858"/>
        <end position="924"/>
    </location>
</feature>
<dbReference type="VEuPathDB" id="FungiDB:BTJ68_02302"/>
<feature type="compositionally biased region" description="Low complexity" evidence="4">
    <location>
        <begin position="869"/>
        <end position="924"/>
    </location>
</feature>
<feature type="compositionally biased region" description="Low complexity" evidence="4">
    <location>
        <begin position="692"/>
        <end position="709"/>
    </location>
</feature>
<dbReference type="InterPro" id="IPR013783">
    <property type="entry name" value="Ig-like_fold"/>
</dbReference>
<feature type="repeat" description="ANK" evidence="3">
    <location>
        <begin position="1126"/>
        <end position="1158"/>
    </location>
</feature>
<feature type="compositionally biased region" description="Low complexity" evidence="4">
    <location>
        <begin position="86"/>
        <end position="98"/>
    </location>
</feature>
<organism evidence="7 8">
    <name type="scientific">Hortaea werneckii</name>
    <name type="common">Black yeast</name>
    <name type="synonym">Cladosporium werneckii</name>
    <dbReference type="NCBI Taxonomy" id="91943"/>
    <lineage>
        <taxon>Eukaryota</taxon>
        <taxon>Fungi</taxon>
        <taxon>Dikarya</taxon>
        <taxon>Ascomycota</taxon>
        <taxon>Pezizomycotina</taxon>
        <taxon>Dothideomycetes</taxon>
        <taxon>Dothideomycetidae</taxon>
        <taxon>Mycosphaerellales</taxon>
        <taxon>Teratosphaeriaceae</taxon>
        <taxon>Hortaea</taxon>
    </lineage>
</organism>
<dbReference type="InterPro" id="IPR036770">
    <property type="entry name" value="Ankyrin_rpt-contain_sf"/>
</dbReference>
<evidence type="ECO:0000256" key="4">
    <source>
        <dbReference type="SAM" id="MobiDB-lite"/>
    </source>
</evidence>
<dbReference type="PANTHER" id="PTHR24198:SF165">
    <property type="entry name" value="ANKYRIN REPEAT-CONTAINING PROTEIN-RELATED"/>
    <property type="match status" value="1"/>
</dbReference>
<comment type="caution">
    <text evidence="7">The sequence shown here is derived from an EMBL/GenBank/DDBJ whole genome shotgun (WGS) entry which is preliminary data.</text>
</comment>
<feature type="compositionally biased region" description="Gly residues" evidence="4">
    <location>
        <begin position="762"/>
        <end position="771"/>
    </location>
</feature>
<dbReference type="EMBL" id="QWIJ01001199">
    <property type="protein sequence ID" value="RMX75962.1"/>
    <property type="molecule type" value="Genomic_DNA"/>
</dbReference>
<feature type="repeat" description="ANK" evidence="3">
    <location>
        <begin position="1093"/>
        <end position="1125"/>
    </location>
</feature>
<feature type="compositionally biased region" description="Basic residues" evidence="4">
    <location>
        <begin position="715"/>
        <end position="727"/>
    </location>
</feature>
<dbReference type="CDD" id="cd00102">
    <property type="entry name" value="IPT"/>
    <property type="match status" value="1"/>
</dbReference>
<dbReference type="InterPro" id="IPR014756">
    <property type="entry name" value="Ig_E-set"/>
</dbReference>
<feature type="compositionally biased region" description="Low complexity" evidence="4">
    <location>
        <begin position="1205"/>
        <end position="1215"/>
    </location>
</feature>
<dbReference type="SUPFAM" id="SSF81296">
    <property type="entry name" value="E set domains"/>
    <property type="match status" value="1"/>
</dbReference>
<evidence type="ECO:0000256" key="1">
    <source>
        <dbReference type="ARBA" id="ARBA00022737"/>
    </source>
</evidence>
<name>A0A3M6WBL2_HORWE</name>
<feature type="region of interest" description="Disordered" evidence="4">
    <location>
        <begin position="410"/>
        <end position="444"/>
    </location>
</feature>
<dbReference type="InterPro" id="IPR002909">
    <property type="entry name" value="IPT_dom"/>
</dbReference>
<dbReference type="SMART" id="SM00248">
    <property type="entry name" value="ANK"/>
    <property type="match status" value="2"/>
</dbReference>
<feature type="domain" description="SPT23/MGA2-like DNA-binding" evidence="6">
    <location>
        <begin position="539"/>
        <end position="590"/>
    </location>
</feature>
<feature type="compositionally biased region" description="Polar residues" evidence="4">
    <location>
        <begin position="110"/>
        <end position="119"/>
    </location>
</feature>
<keyword evidence="2 3" id="KW-0040">ANK repeat</keyword>
<feature type="compositionally biased region" description="Polar residues" evidence="4">
    <location>
        <begin position="666"/>
        <end position="691"/>
    </location>
</feature>
<accession>A0A3M6WBL2</accession>
<dbReference type="OrthoDB" id="71307at2759"/>
<dbReference type="Pfam" id="PF12796">
    <property type="entry name" value="Ank_2"/>
    <property type="match status" value="1"/>
</dbReference>
<gene>
    <name evidence="7" type="ORF">D0869_11153</name>
</gene>
<evidence type="ECO:0000259" key="5">
    <source>
        <dbReference type="Pfam" id="PF01833"/>
    </source>
</evidence>
<evidence type="ECO:0000313" key="7">
    <source>
        <dbReference type="EMBL" id="RMX75962.1"/>
    </source>
</evidence>
<dbReference type="Gene3D" id="2.60.40.10">
    <property type="entry name" value="Immunoglobulins"/>
    <property type="match status" value="1"/>
</dbReference>
<feature type="compositionally biased region" description="Polar residues" evidence="4">
    <location>
        <begin position="72"/>
        <end position="85"/>
    </location>
</feature>
<dbReference type="PROSITE" id="PS50088">
    <property type="entry name" value="ANK_REPEAT"/>
    <property type="match status" value="2"/>
</dbReference>